<name>A0A0F3GIN3_9BACT</name>
<proteinExistence type="predicted"/>
<dbReference type="EMBL" id="LACI01002595">
    <property type="protein sequence ID" value="KJU81702.1"/>
    <property type="molecule type" value="Genomic_DNA"/>
</dbReference>
<accession>A0A0F3GIN3</accession>
<reference evidence="1 2" key="1">
    <citation type="submission" date="2015-02" db="EMBL/GenBank/DDBJ databases">
        <title>Single-cell genomics of uncultivated deep-branching MTB reveals a conserved set of magnetosome genes.</title>
        <authorList>
            <person name="Kolinko S."/>
            <person name="Richter M."/>
            <person name="Glockner F.O."/>
            <person name="Brachmann A."/>
            <person name="Schuler D."/>
        </authorList>
    </citation>
    <scope>NUCLEOTIDE SEQUENCE [LARGE SCALE GENOMIC DNA]</scope>
    <source>
        <strain evidence="1">TM-1</strain>
    </source>
</reference>
<evidence type="ECO:0000313" key="2">
    <source>
        <dbReference type="Proteomes" id="UP000033423"/>
    </source>
</evidence>
<organism evidence="1 2">
    <name type="scientific">Candidatus Magnetobacterium bavaricum</name>
    <dbReference type="NCBI Taxonomy" id="29290"/>
    <lineage>
        <taxon>Bacteria</taxon>
        <taxon>Pseudomonadati</taxon>
        <taxon>Nitrospirota</taxon>
        <taxon>Thermodesulfovibrionia</taxon>
        <taxon>Thermodesulfovibrionales</taxon>
        <taxon>Candidatus Magnetobacteriaceae</taxon>
        <taxon>Candidatus Magnetobacterium</taxon>
    </lineage>
</organism>
<protein>
    <submittedName>
        <fullName evidence="1">Uncharacterized protein</fullName>
    </submittedName>
</protein>
<dbReference type="Proteomes" id="UP000033423">
    <property type="component" value="Unassembled WGS sequence"/>
</dbReference>
<dbReference type="AlphaFoldDB" id="A0A0F3GIN3"/>
<keyword evidence="2" id="KW-1185">Reference proteome</keyword>
<gene>
    <name evidence="1" type="ORF">MBAV_006104</name>
</gene>
<comment type="caution">
    <text evidence="1">The sequence shown here is derived from an EMBL/GenBank/DDBJ whole genome shotgun (WGS) entry which is preliminary data.</text>
</comment>
<sequence length="230" mass="26076">MDMVDTSEIVLLGSFNPMIFHPEWFERYKILPLHDTQWAKRHRPEEVALKDATGTILNNPIIYVTHTITQLNFQSLAFRVLNNSFYCETKDRGSFNTVKEAVIKTFSILEHTPINAVGINFVGALEVKKKADSVLKFIFMKNDLASIFGDNYNIGGSIIIKEDTRIISCHIGSSLTKDNIIDYLINFHSDIEKDESISANKAVDIITNSYDASLEYTTRILQSLLGEYTS</sequence>
<evidence type="ECO:0000313" key="1">
    <source>
        <dbReference type="EMBL" id="KJU81702.1"/>
    </source>
</evidence>